<gene>
    <name evidence="1" type="ORF">A6A04_21360</name>
</gene>
<evidence type="ECO:0000313" key="2">
    <source>
        <dbReference type="Proteomes" id="UP000078428"/>
    </source>
</evidence>
<dbReference type="OrthoDB" id="9808959at2"/>
<name>A0A178MW48_9PROT</name>
<protein>
    <submittedName>
        <fullName evidence="1">Uncharacterized protein</fullName>
    </submittedName>
</protein>
<dbReference type="EMBL" id="LWQT01000025">
    <property type="protein sequence ID" value="OAN54795.1"/>
    <property type="molecule type" value="Genomic_DNA"/>
</dbReference>
<dbReference type="Proteomes" id="UP000078428">
    <property type="component" value="Unassembled WGS sequence"/>
</dbReference>
<proteinExistence type="predicted"/>
<organism evidence="1 2">
    <name type="scientific">Paramagnetospirillum marisnigri</name>
    <dbReference type="NCBI Taxonomy" id="1285242"/>
    <lineage>
        <taxon>Bacteria</taxon>
        <taxon>Pseudomonadati</taxon>
        <taxon>Pseudomonadota</taxon>
        <taxon>Alphaproteobacteria</taxon>
        <taxon>Rhodospirillales</taxon>
        <taxon>Magnetospirillaceae</taxon>
        <taxon>Paramagnetospirillum</taxon>
    </lineage>
</organism>
<dbReference type="AlphaFoldDB" id="A0A178MW48"/>
<accession>A0A178MW48</accession>
<evidence type="ECO:0000313" key="1">
    <source>
        <dbReference type="EMBL" id="OAN54795.1"/>
    </source>
</evidence>
<reference evidence="1 2" key="1">
    <citation type="submission" date="2016-04" db="EMBL/GenBank/DDBJ databases">
        <title>Draft genome sequence of freshwater magnetotactic bacteria Magnetospirillum marisnigri SP-1 and Magnetospirillum moscoviense BB-1.</title>
        <authorList>
            <person name="Koziaeva V."/>
            <person name="Dziuba M.V."/>
            <person name="Ivanov T.M."/>
            <person name="Kuznetsov B."/>
            <person name="Grouzdev D.S."/>
        </authorList>
    </citation>
    <scope>NUCLEOTIDE SEQUENCE [LARGE SCALE GENOMIC DNA]</scope>
    <source>
        <strain evidence="1 2">SP-1</strain>
    </source>
</reference>
<comment type="caution">
    <text evidence="1">The sequence shown here is derived from an EMBL/GenBank/DDBJ whole genome shotgun (WGS) entry which is preliminary data.</text>
</comment>
<sequence length="87" mass="9560">MKANTKVSRANAYRYMDVAQNWSCLDSLNVETISDALVALGKADPRTKPATSNLPTLTEDDAEYTLKIAALAEGWTRTRPGGRGWFP</sequence>
<keyword evidence="2" id="KW-1185">Reference proteome</keyword>